<sequence length="88" mass="9220">MDGAPRLAPVAAGFVVGLVNGVLIARARMAPFIVTLAALLGLKGLALVLARQDLLIANSGFFARVANVGRDKNVTTKTPTPRRFAPPR</sequence>
<reference evidence="1" key="1">
    <citation type="submission" date="2024-01" db="EMBL/GenBank/DDBJ databases">
        <title>The diversity of rhizobia nodulating Mimosa spp. in eleven states of Brazil covering several biomes is determined by host plant, location, and edaphic factors.</title>
        <authorList>
            <person name="Rouws L."/>
            <person name="Barauna A."/>
            <person name="Beukes C."/>
            <person name="De Faria S.M."/>
            <person name="Gross E."/>
            <person name="Dos Reis Junior F.B."/>
            <person name="Simon M."/>
            <person name="Maluk M."/>
            <person name="Odee D.W."/>
            <person name="Kenicer G."/>
            <person name="Young J.P.W."/>
            <person name="Reis V.M."/>
            <person name="Zilli J."/>
            <person name="James E.K."/>
        </authorList>
    </citation>
    <scope>NUCLEOTIDE SEQUENCE</scope>
    <source>
        <strain evidence="1">JPY452</strain>
    </source>
</reference>
<organism evidence="1 2">
    <name type="scientific">Paraburkholderia unamae</name>
    <dbReference type="NCBI Taxonomy" id="219649"/>
    <lineage>
        <taxon>Bacteria</taxon>
        <taxon>Pseudomonadati</taxon>
        <taxon>Pseudomonadota</taxon>
        <taxon>Betaproteobacteria</taxon>
        <taxon>Burkholderiales</taxon>
        <taxon>Burkholderiaceae</taxon>
        <taxon>Paraburkholderia</taxon>
    </lineage>
</organism>
<proteinExistence type="predicted"/>
<evidence type="ECO:0000313" key="2">
    <source>
        <dbReference type="Proteomes" id="UP001392318"/>
    </source>
</evidence>
<evidence type="ECO:0000313" key="1">
    <source>
        <dbReference type="EMBL" id="MEM5406266.1"/>
    </source>
</evidence>
<dbReference type="Proteomes" id="UP001392318">
    <property type="component" value="Unassembled WGS sequence"/>
</dbReference>
<name>A0ACC6RX74_9BURK</name>
<gene>
    <name evidence="1" type="ORF">VSR83_40885</name>
</gene>
<keyword evidence="2" id="KW-1185">Reference proteome</keyword>
<protein>
    <submittedName>
        <fullName evidence="1">Uncharacterized protein</fullName>
    </submittedName>
</protein>
<accession>A0ACC6RX74</accession>
<dbReference type="EMBL" id="JAYMRU010000069">
    <property type="protein sequence ID" value="MEM5406266.1"/>
    <property type="molecule type" value="Genomic_DNA"/>
</dbReference>
<comment type="caution">
    <text evidence="1">The sequence shown here is derived from an EMBL/GenBank/DDBJ whole genome shotgun (WGS) entry which is preliminary data.</text>
</comment>